<evidence type="ECO:0000259" key="3">
    <source>
        <dbReference type="PROSITE" id="PS50048"/>
    </source>
</evidence>
<dbReference type="STRING" id="97972.A0A2V1DJ69"/>
<dbReference type="OrthoDB" id="426882at2759"/>
<dbReference type="EMBL" id="KZ805425">
    <property type="protein sequence ID" value="PVH97901.1"/>
    <property type="molecule type" value="Genomic_DNA"/>
</dbReference>
<dbReference type="GO" id="GO:0000981">
    <property type="term" value="F:DNA-binding transcription factor activity, RNA polymerase II-specific"/>
    <property type="evidence" value="ECO:0007669"/>
    <property type="project" value="InterPro"/>
</dbReference>
<keyword evidence="1" id="KW-0539">Nucleus</keyword>
<dbReference type="PROSITE" id="PS00463">
    <property type="entry name" value="ZN2_CY6_FUNGAL_1"/>
    <property type="match status" value="1"/>
</dbReference>
<dbReference type="PANTHER" id="PTHR47256">
    <property type="entry name" value="ZN(II)2CYS6 TRANSCRIPTION FACTOR (EUROFUNG)-RELATED"/>
    <property type="match status" value="1"/>
</dbReference>
<dbReference type="AlphaFoldDB" id="A0A2V1DJ69"/>
<dbReference type="InterPro" id="IPR053187">
    <property type="entry name" value="Notoamide_regulator"/>
</dbReference>
<gene>
    <name evidence="4" type="ORF">DM02DRAFT_630684</name>
</gene>
<dbReference type="Proteomes" id="UP000244855">
    <property type="component" value="Unassembled WGS sequence"/>
</dbReference>
<keyword evidence="5" id="KW-1185">Reference proteome</keyword>
<dbReference type="GO" id="GO:0008270">
    <property type="term" value="F:zinc ion binding"/>
    <property type="evidence" value="ECO:0007669"/>
    <property type="project" value="InterPro"/>
</dbReference>
<evidence type="ECO:0000313" key="5">
    <source>
        <dbReference type="Proteomes" id="UP000244855"/>
    </source>
</evidence>
<reference evidence="4 5" key="1">
    <citation type="journal article" date="2018" name="Sci. Rep.">
        <title>Comparative genomics provides insights into the lifestyle and reveals functional heterogeneity of dark septate endophytic fungi.</title>
        <authorList>
            <person name="Knapp D.G."/>
            <person name="Nemeth J.B."/>
            <person name="Barry K."/>
            <person name="Hainaut M."/>
            <person name="Henrissat B."/>
            <person name="Johnson J."/>
            <person name="Kuo A."/>
            <person name="Lim J.H.P."/>
            <person name="Lipzen A."/>
            <person name="Nolan M."/>
            <person name="Ohm R.A."/>
            <person name="Tamas L."/>
            <person name="Grigoriev I.V."/>
            <person name="Spatafora J.W."/>
            <person name="Nagy L.G."/>
            <person name="Kovacs G.M."/>
        </authorList>
    </citation>
    <scope>NUCLEOTIDE SEQUENCE [LARGE SCALE GENOMIC DNA]</scope>
    <source>
        <strain evidence="4 5">DSE2036</strain>
    </source>
</reference>
<evidence type="ECO:0000313" key="4">
    <source>
        <dbReference type="EMBL" id="PVH97901.1"/>
    </source>
</evidence>
<feature type="region of interest" description="Disordered" evidence="2">
    <location>
        <begin position="171"/>
        <end position="192"/>
    </location>
</feature>
<dbReference type="Pfam" id="PF00172">
    <property type="entry name" value="Zn_clus"/>
    <property type="match status" value="1"/>
</dbReference>
<organism evidence="4 5">
    <name type="scientific">Periconia macrospinosa</name>
    <dbReference type="NCBI Taxonomy" id="97972"/>
    <lineage>
        <taxon>Eukaryota</taxon>
        <taxon>Fungi</taxon>
        <taxon>Dikarya</taxon>
        <taxon>Ascomycota</taxon>
        <taxon>Pezizomycotina</taxon>
        <taxon>Dothideomycetes</taxon>
        <taxon>Pleosporomycetidae</taxon>
        <taxon>Pleosporales</taxon>
        <taxon>Massarineae</taxon>
        <taxon>Periconiaceae</taxon>
        <taxon>Periconia</taxon>
    </lineage>
</organism>
<dbReference type="CDD" id="cd12148">
    <property type="entry name" value="fungal_TF_MHR"/>
    <property type="match status" value="1"/>
</dbReference>
<dbReference type="InterPro" id="IPR001138">
    <property type="entry name" value="Zn2Cys6_DnaBD"/>
</dbReference>
<dbReference type="Gene3D" id="4.10.240.10">
    <property type="entry name" value="Zn(2)-C6 fungal-type DNA-binding domain"/>
    <property type="match status" value="1"/>
</dbReference>
<dbReference type="SUPFAM" id="SSF57701">
    <property type="entry name" value="Zn2/Cys6 DNA-binding domain"/>
    <property type="match status" value="1"/>
</dbReference>
<evidence type="ECO:0000256" key="2">
    <source>
        <dbReference type="SAM" id="MobiDB-lite"/>
    </source>
</evidence>
<feature type="domain" description="Zn(2)-C6 fungal-type" evidence="3">
    <location>
        <begin position="31"/>
        <end position="61"/>
    </location>
</feature>
<name>A0A2V1DJ69_9PLEO</name>
<protein>
    <recommendedName>
        <fullName evidence="3">Zn(2)-C6 fungal-type domain-containing protein</fullName>
    </recommendedName>
</protein>
<dbReference type="SMART" id="SM00066">
    <property type="entry name" value="GAL4"/>
    <property type="match status" value="1"/>
</dbReference>
<proteinExistence type="predicted"/>
<accession>A0A2V1DJ69</accession>
<dbReference type="CDD" id="cd00067">
    <property type="entry name" value="GAL4"/>
    <property type="match status" value="1"/>
</dbReference>
<sequence length="700" mass="80346">MSGGYRKLLPATALHKRAEPEIRKRQRISGACNACRTRKSRCNGERPKCKVCIERNSACHYEPTAHQTIEKKYTALESRKTQYEQLFDLMKSVSEREAQEILSRFRSGISVETLLSQVAAGSLLLQLSVVPETRFRYEFPYINKIPEYLFTDTNPYLQSRIYEPGVLHPPTQSATDVGHSNASSDTNQSPKFQGTNLAAYDNLYLKPFHAAEVIEPRLSNVKFSVWTSVCRDEALMRDLLKAWLRCEYLFTAAIQKDLFLEDMAAGRKDFCSSLLVNIVLGYACVKIQVCNPRFTNRVEYWNPDTLLYRFLAEAKRLWELEADKPRVTTVQAGIVFNVVYNLCGLDKVGQAYRIQAISLAKELSLFKNDVEGRSPRIRRGMAFTAWALFNWDTLTGFSFMYTPLLTQKPEWDLPDPLKEPDWYGEIWLKYPLGDQLVPMHFGQVIHAKSKFRVIMNDVCQAAYMKDSTITLSKANAFLSILEDWYNNLPEALLPKFIVLPGHLQLHMYYQHILLTIFEPLIDEETSQTPSPQQIVTDAKKRLQTLVRLYYLRHGFEATDLYLVIPLIIEASQCMDAIENVDEHMPAHKLEALRSTLILVAKGLHSQRRNLYLAEALFRVVRGRMRPAEVALFRGLLNVDERIADEKPDMAQEIRSHWPVSIVKKKEDINVLMLNNLLENYAGLNLEGEGRVEGEVDEKVS</sequence>
<dbReference type="InterPro" id="IPR036864">
    <property type="entry name" value="Zn2-C6_fun-type_DNA-bd_sf"/>
</dbReference>
<dbReference type="PROSITE" id="PS50048">
    <property type="entry name" value="ZN2_CY6_FUNGAL_2"/>
    <property type="match status" value="1"/>
</dbReference>
<evidence type="ECO:0000256" key="1">
    <source>
        <dbReference type="ARBA" id="ARBA00023242"/>
    </source>
</evidence>
<dbReference type="PANTHER" id="PTHR47256:SF1">
    <property type="entry name" value="ZN(II)2CYS6 TRANSCRIPTION FACTOR (EUROFUNG)"/>
    <property type="match status" value="1"/>
</dbReference>